<dbReference type="InterPro" id="IPR041581">
    <property type="entry name" value="Glyoxalase_6"/>
</dbReference>
<dbReference type="AlphaFoldDB" id="A0A516Q303"/>
<evidence type="ECO:0000313" key="2">
    <source>
        <dbReference type="EMBL" id="QDP97814.1"/>
    </source>
</evidence>
<sequence>MAFSSFKDLVIDATDAARTAAFWADLLGLTAETAGAGPNAVLNGAVPEHTIWINQVPEPRTVKQRVHLDVHAAAVSDALRLGAVVDTEHPGWTVLRDPEGGEFCVFPRPPDQLPNYRLYEVVVDAADPAMISSWWAERFGVPAGHDESDPWFWLDGGQAGLPWDLIFNPVPEPKSVKNRVHWDVWGDTEDFLAAGATLLRARDDPESTDIPDSHKISWDVLADPEGNEFCVFAR</sequence>
<name>A0A516Q303_9ACTN</name>
<dbReference type="EMBL" id="CP041692">
    <property type="protein sequence ID" value="QDP97814.1"/>
    <property type="molecule type" value="Genomic_DNA"/>
</dbReference>
<gene>
    <name evidence="2" type="ORF">FOE78_19575</name>
</gene>
<feature type="domain" description="Glyoxalase-like" evidence="1">
    <location>
        <begin position="9"/>
        <end position="106"/>
    </location>
</feature>
<dbReference type="OrthoDB" id="15077at2"/>
<dbReference type="Gene3D" id="3.10.180.10">
    <property type="entry name" value="2,3-Dihydroxybiphenyl 1,2-Dioxygenase, domain 1"/>
    <property type="match status" value="2"/>
</dbReference>
<dbReference type="SUPFAM" id="SSF54593">
    <property type="entry name" value="Glyoxalase/Bleomycin resistance protein/Dihydroxybiphenyl dioxygenase"/>
    <property type="match status" value="2"/>
</dbReference>
<dbReference type="RefSeq" id="WP_143987768.1">
    <property type="nucleotide sequence ID" value="NZ_CP041692.1"/>
</dbReference>
<keyword evidence="3" id="KW-1185">Reference proteome</keyword>
<dbReference type="CDD" id="cd06587">
    <property type="entry name" value="VOC"/>
    <property type="match status" value="1"/>
</dbReference>
<evidence type="ECO:0000259" key="1">
    <source>
        <dbReference type="Pfam" id="PF18029"/>
    </source>
</evidence>
<dbReference type="Proteomes" id="UP000319263">
    <property type="component" value="Chromosome"/>
</dbReference>
<dbReference type="InterPro" id="IPR029068">
    <property type="entry name" value="Glyas_Bleomycin-R_OHBP_Dase"/>
</dbReference>
<reference evidence="2 3" key="1">
    <citation type="submission" date="2019-07" db="EMBL/GenBank/DDBJ databases">
        <title>Microlunatus dokdonensis sp. nov. isolated from the rhizospheric soil of the wild plant Elymus tsukushiensis.</title>
        <authorList>
            <person name="Ghim S.-Y."/>
            <person name="Hwang Y.-J."/>
            <person name="Son J.-S."/>
            <person name="Shin J.-H."/>
        </authorList>
    </citation>
    <scope>NUCLEOTIDE SEQUENCE [LARGE SCALE GENOMIC DNA]</scope>
    <source>
        <strain evidence="2 3">KUDC0627</strain>
    </source>
</reference>
<evidence type="ECO:0000313" key="3">
    <source>
        <dbReference type="Proteomes" id="UP000319263"/>
    </source>
</evidence>
<accession>A0A516Q303</accession>
<organism evidence="2 3">
    <name type="scientific">Microlunatus elymi</name>
    <dbReference type="NCBI Taxonomy" id="2596828"/>
    <lineage>
        <taxon>Bacteria</taxon>
        <taxon>Bacillati</taxon>
        <taxon>Actinomycetota</taxon>
        <taxon>Actinomycetes</taxon>
        <taxon>Propionibacteriales</taxon>
        <taxon>Propionibacteriaceae</taxon>
        <taxon>Microlunatus</taxon>
    </lineage>
</organism>
<proteinExistence type="predicted"/>
<feature type="domain" description="Glyoxalase-like" evidence="1">
    <location>
        <begin position="120"/>
        <end position="232"/>
    </location>
</feature>
<dbReference type="PANTHER" id="PTHR35908">
    <property type="entry name" value="HYPOTHETICAL FUSION PROTEIN"/>
    <property type="match status" value="1"/>
</dbReference>
<dbReference type="PANTHER" id="PTHR35908:SF1">
    <property type="entry name" value="CONSERVED PROTEIN"/>
    <property type="match status" value="1"/>
</dbReference>
<protein>
    <recommendedName>
        <fullName evidence="1">Glyoxalase-like domain-containing protein</fullName>
    </recommendedName>
</protein>
<dbReference type="KEGG" id="mik:FOE78_19575"/>
<dbReference type="Pfam" id="PF18029">
    <property type="entry name" value="Glyoxalase_6"/>
    <property type="match status" value="2"/>
</dbReference>